<dbReference type="InterPro" id="IPR027385">
    <property type="entry name" value="Beta-barrel_OMP"/>
</dbReference>
<dbReference type="InterPro" id="IPR011250">
    <property type="entry name" value="OMP/PagP_B-barrel"/>
</dbReference>
<dbReference type="Proteomes" id="UP000655994">
    <property type="component" value="Unassembled WGS sequence"/>
</dbReference>
<dbReference type="EMBL" id="JAEMOS010000024">
    <property type="protein sequence ID" value="MBJ7267021.1"/>
    <property type="molecule type" value="Genomic_DNA"/>
</dbReference>
<evidence type="ECO:0000313" key="5">
    <source>
        <dbReference type="EMBL" id="MBJ7316049.1"/>
    </source>
</evidence>
<gene>
    <name evidence="4" type="ORF">JHC10_08695</name>
    <name evidence="5" type="ORF">JHC11_08595</name>
</gene>
<evidence type="ECO:0000259" key="3">
    <source>
        <dbReference type="Pfam" id="PF13505"/>
    </source>
</evidence>
<proteinExistence type="predicted"/>
<feature type="chain" id="PRO_5034820287" evidence="2">
    <location>
        <begin position="20"/>
        <end position="206"/>
    </location>
</feature>
<keyword evidence="1 2" id="KW-0732">Signal</keyword>
<dbReference type="SUPFAM" id="SSF56925">
    <property type="entry name" value="OMPA-like"/>
    <property type="match status" value="1"/>
</dbReference>
<feature type="domain" description="Outer membrane protein beta-barrel" evidence="3">
    <location>
        <begin position="5"/>
        <end position="159"/>
    </location>
</feature>
<dbReference type="Gene3D" id="2.40.160.10">
    <property type="entry name" value="Porin"/>
    <property type="match status" value="1"/>
</dbReference>
<evidence type="ECO:0000256" key="1">
    <source>
        <dbReference type="ARBA" id="ARBA00022729"/>
    </source>
</evidence>
<evidence type="ECO:0000256" key="2">
    <source>
        <dbReference type="SAM" id="SignalP"/>
    </source>
</evidence>
<dbReference type="RefSeq" id="WP_199494508.1">
    <property type="nucleotide sequence ID" value="NZ_JAEMOO010000012.1"/>
</dbReference>
<dbReference type="InterPro" id="IPR023614">
    <property type="entry name" value="Porin_dom_sf"/>
</dbReference>
<keyword evidence="7" id="KW-1185">Reference proteome</keyword>
<accession>A0A8I1GAA7</accession>
<dbReference type="AlphaFoldDB" id="A0A8I1GAA7"/>
<evidence type="ECO:0000313" key="4">
    <source>
        <dbReference type="EMBL" id="MBJ7267021.1"/>
    </source>
</evidence>
<organism evidence="5 6">
    <name type="scientific">Idiomarina abyssalis</name>
    <dbReference type="NCBI Taxonomy" id="86102"/>
    <lineage>
        <taxon>Bacteria</taxon>
        <taxon>Pseudomonadati</taxon>
        <taxon>Pseudomonadota</taxon>
        <taxon>Gammaproteobacteria</taxon>
        <taxon>Alteromonadales</taxon>
        <taxon>Idiomarinaceae</taxon>
        <taxon>Idiomarina</taxon>
    </lineage>
</organism>
<dbReference type="EMBL" id="JAEMOP010000002">
    <property type="protein sequence ID" value="MBJ7316049.1"/>
    <property type="molecule type" value="Genomic_DNA"/>
</dbReference>
<dbReference type="Proteomes" id="UP000621390">
    <property type="component" value="Unassembled WGS sequence"/>
</dbReference>
<reference evidence="5 7" key="1">
    <citation type="submission" date="2020-09" db="EMBL/GenBank/DDBJ databases">
        <title>Draft Genomes of Bacterial Isolates from North Pond Shallow Sediments.</title>
        <authorList>
            <person name="Kiel Reese B."/>
            <person name="Mullis M."/>
            <person name="Weisend R.E."/>
        </authorList>
    </citation>
    <scope>NUCLEOTIDE SEQUENCE</scope>
    <source>
        <strain evidence="5">KJE-2</strain>
        <strain evidence="4 7">KJE-3</strain>
    </source>
</reference>
<protein>
    <submittedName>
        <fullName evidence="5">Outer membrane beta-barrel protein</fullName>
    </submittedName>
</protein>
<evidence type="ECO:0000313" key="7">
    <source>
        <dbReference type="Proteomes" id="UP000655994"/>
    </source>
</evidence>
<name>A0A8I1GAA7_9GAMM</name>
<feature type="signal peptide" evidence="2">
    <location>
        <begin position="1"/>
        <end position="19"/>
    </location>
</feature>
<dbReference type="Pfam" id="PF13505">
    <property type="entry name" value="OMP_b-brl"/>
    <property type="match status" value="1"/>
</dbReference>
<sequence length="206" mass="22673">MRKAVVALLMLSLPGVVLAESPNWNKVDASYLDTDVGVDGVDDDLSFDGFRVGGSAAIDPDMVVLDNLFVFADFDSVSNDDSNFDLDIDFLSAGIGSYKHLTKTTDLYATVSFEHVESEASAFGLSESGSDKTWGVGIGFRSMLTPNVEIDTKLDYVAFDEELIRFNLSAFYHVTKNFSFGLGYETHRETQDFDIDSLSATVRYSF</sequence>
<evidence type="ECO:0000313" key="6">
    <source>
        <dbReference type="Proteomes" id="UP000621390"/>
    </source>
</evidence>
<comment type="caution">
    <text evidence="5">The sequence shown here is derived from an EMBL/GenBank/DDBJ whole genome shotgun (WGS) entry which is preliminary data.</text>
</comment>